<accession>A0AAU8MMR6</accession>
<dbReference type="SUPFAM" id="SSF46689">
    <property type="entry name" value="Homeodomain-like"/>
    <property type="match status" value="1"/>
</dbReference>
<gene>
    <name evidence="1" type="ORF">ABS251_00885</name>
</gene>
<dbReference type="InterPro" id="IPR009057">
    <property type="entry name" value="Homeodomain-like_sf"/>
</dbReference>
<evidence type="ECO:0000313" key="1">
    <source>
        <dbReference type="EMBL" id="XCO72688.1"/>
    </source>
</evidence>
<dbReference type="AlphaFoldDB" id="A0AAU8MMR6"/>
<organism evidence="1">
    <name type="scientific">Wolbachia endosymbiont of Ephestia elutella</name>
    <dbReference type="NCBI Taxonomy" id="3231696"/>
    <lineage>
        <taxon>Bacteria</taxon>
        <taxon>Pseudomonadati</taxon>
        <taxon>Pseudomonadota</taxon>
        <taxon>Alphaproteobacteria</taxon>
        <taxon>Rickettsiales</taxon>
        <taxon>Anaplasmataceae</taxon>
        <taxon>Wolbachieae</taxon>
        <taxon>Wolbachia</taxon>
    </lineage>
</organism>
<dbReference type="Pfam" id="PF13565">
    <property type="entry name" value="HTH_32"/>
    <property type="match status" value="1"/>
</dbReference>
<dbReference type="Gene3D" id="1.10.10.10">
    <property type="entry name" value="Winged helix-like DNA-binding domain superfamily/Winged helix DNA-binding domain"/>
    <property type="match status" value="1"/>
</dbReference>
<name>A0AAU8MMR6_9RICK</name>
<sequence>MQRINSRVKLRLSWIKLYKELGHAAKVCQHYGISRFTLRKWYKRYEELGEKGLVDLSSKPKTSPVQKINESDEQLILHLRQTRKLGARRIQTELRRLYDLSLSLATIHKIFKKHDVSLLHVKRHYRKQVKRYNCKVPGECVQMDVCKISSGLYSGNCGL</sequence>
<reference evidence="1" key="1">
    <citation type="submission" date="2024-06" db="EMBL/GenBank/DDBJ databases">
        <authorList>
            <person name="Al-Khalidi N."/>
            <person name="Al-Zurfi S.M."/>
            <person name="Lahuf A."/>
        </authorList>
    </citation>
    <scope>NUCLEOTIDE SEQUENCE</scope>
    <source>
        <strain evidence="1">Karbala-1</strain>
    </source>
</reference>
<proteinExistence type="predicted"/>
<dbReference type="InterPro" id="IPR036388">
    <property type="entry name" value="WH-like_DNA-bd_sf"/>
</dbReference>
<protein>
    <submittedName>
        <fullName evidence="1">Helix-turn-helix domain-containing protein</fullName>
    </submittedName>
</protein>
<dbReference type="EMBL" id="CP159923">
    <property type="protein sequence ID" value="XCO72688.1"/>
    <property type="molecule type" value="Genomic_DNA"/>
</dbReference>